<dbReference type="Proteomes" id="UP000006457">
    <property type="component" value="Unassembled WGS sequence"/>
</dbReference>
<dbReference type="SUPFAM" id="SSF160207">
    <property type="entry name" value="NMB0488-like"/>
    <property type="match status" value="1"/>
</dbReference>
<accession>I3DGP4</accession>
<dbReference type="Gene3D" id="3.40.1590.10">
    <property type="entry name" value="NMB0488-like"/>
    <property type="match status" value="1"/>
</dbReference>
<dbReference type="AlphaFoldDB" id="I3DGP4"/>
<name>I3DGP4_9PAST</name>
<dbReference type="eggNOG" id="ENOG5030S07">
    <property type="taxonomic scope" value="Bacteria"/>
</dbReference>
<evidence type="ECO:0000313" key="1">
    <source>
        <dbReference type="EMBL" id="EIJ70887.1"/>
    </source>
</evidence>
<dbReference type="PATRIC" id="fig|1095749.3.peg.616"/>
<proteinExistence type="predicted"/>
<dbReference type="Pfam" id="PF07262">
    <property type="entry name" value="CdiI"/>
    <property type="match status" value="1"/>
</dbReference>
<comment type="caution">
    <text evidence="1">The sequence shown here is derived from an EMBL/GenBank/DDBJ whole genome shotgun (WGS) entry which is preliminary data.</text>
</comment>
<reference evidence="1 2" key="1">
    <citation type="submission" date="2012-03" db="EMBL/GenBank/DDBJ databases">
        <authorList>
            <person name="Harkins D.M."/>
            <person name="Madupu R."/>
            <person name="Durkin A.S."/>
            <person name="Torralba M."/>
            <person name="Methe B."/>
            <person name="Sutton G.G."/>
            <person name="Nelson K.E."/>
        </authorList>
    </citation>
    <scope>NUCLEOTIDE SEQUENCE [LARGE SCALE GENOMIC DNA]</scope>
    <source>
        <strain evidence="1 2">CCUG 2042</strain>
    </source>
</reference>
<organism evidence="1 2">
    <name type="scientific">Pasteurella bettyae CCUG 2042</name>
    <dbReference type="NCBI Taxonomy" id="1095749"/>
    <lineage>
        <taxon>Bacteria</taxon>
        <taxon>Pseudomonadati</taxon>
        <taxon>Pseudomonadota</taxon>
        <taxon>Gammaproteobacteria</taxon>
        <taxon>Pasteurellales</taxon>
        <taxon>Pasteurellaceae</taxon>
        <taxon>Pasteurella</taxon>
    </lineage>
</organism>
<keyword evidence="2" id="KW-1185">Reference proteome</keyword>
<gene>
    <name evidence="1" type="ORF">HMPREF1052_2144</name>
</gene>
<dbReference type="OrthoDB" id="5677918at2"/>
<sequence length="167" mass="19546">MKQSILIKKTDKFVLIYSYLVGRILRVDAKQQVSYSNTNIGDLDLGKKIREKLSESHSITEELFMDIWKHRNELDEILQKKEEEIIKKCGYKNKNAFQRDISFLSVDIRNNILFITPLHQDGLDSFETVRDKDGQGVEFEYPVNLSDEELGKAVKDAFEYCTSIYRK</sequence>
<dbReference type="InterPro" id="IPR009888">
    <property type="entry name" value="CdiI_Proteobact"/>
</dbReference>
<dbReference type="EMBL" id="AJSX01000013">
    <property type="protein sequence ID" value="EIJ70887.1"/>
    <property type="molecule type" value="Genomic_DNA"/>
</dbReference>
<dbReference type="RefSeq" id="WP_005759524.1">
    <property type="nucleotide sequence ID" value="NZ_AJSX01000013.1"/>
</dbReference>
<protein>
    <submittedName>
        <fullName evidence="1">PF07262 family protein</fullName>
    </submittedName>
</protein>
<dbReference type="CDD" id="cd13445">
    <property type="entry name" value="CDI_inhibitor_EC869_like"/>
    <property type="match status" value="1"/>
</dbReference>
<dbReference type="InterPro" id="IPR037891">
    <property type="entry name" value="Cdil-like_sf"/>
</dbReference>
<evidence type="ECO:0000313" key="2">
    <source>
        <dbReference type="Proteomes" id="UP000006457"/>
    </source>
</evidence>